<proteinExistence type="predicted"/>
<reference evidence="2 3" key="2">
    <citation type="submission" date="2018-11" db="EMBL/GenBank/DDBJ databases">
        <authorList>
            <consortium name="Pathogen Informatics"/>
        </authorList>
    </citation>
    <scope>NUCLEOTIDE SEQUENCE [LARGE SCALE GENOMIC DNA]</scope>
</reference>
<feature type="region of interest" description="Disordered" evidence="1">
    <location>
        <begin position="29"/>
        <end position="53"/>
    </location>
</feature>
<evidence type="ECO:0000313" key="3">
    <source>
        <dbReference type="Proteomes" id="UP000050794"/>
    </source>
</evidence>
<dbReference type="Proteomes" id="UP000050794">
    <property type="component" value="Unassembled WGS sequence"/>
</dbReference>
<dbReference type="AlphaFoldDB" id="A0A183U958"/>
<reference evidence="4" key="1">
    <citation type="submission" date="2016-06" db="UniProtKB">
        <authorList>
            <consortium name="WormBaseParasite"/>
        </authorList>
    </citation>
    <scope>IDENTIFICATION</scope>
</reference>
<evidence type="ECO:0000313" key="2">
    <source>
        <dbReference type="EMBL" id="VDM33704.1"/>
    </source>
</evidence>
<feature type="compositionally biased region" description="Polar residues" evidence="1">
    <location>
        <begin position="42"/>
        <end position="53"/>
    </location>
</feature>
<dbReference type="EMBL" id="UYWY01010439">
    <property type="protein sequence ID" value="VDM33704.1"/>
    <property type="molecule type" value="Genomic_DNA"/>
</dbReference>
<sequence length="53" mass="6325">MCPESVNNYRRYLIDEEVTVIQREKVPNDHHLGSIHHPVPQTRIQTHNDSTRY</sequence>
<dbReference type="WBParaSite" id="TCNE_0000502801-mRNA-1">
    <property type="protein sequence ID" value="TCNE_0000502801-mRNA-1"/>
    <property type="gene ID" value="TCNE_0000502801"/>
</dbReference>
<keyword evidence="3" id="KW-1185">Reference proteome</keyword>
<protein>
    <submittedName>
        <fullName evidence="2 4">Uncharacterized protein</fullName>
    </submittedName>
</protein>
<accession>A0A183U958</accession>
<evidence type="ECO:0000256" key="1">
    <source>
        <dbReference type="SAM" id="MobiDB-lite"/>
    </source>
</evidence>
<evidence type="ECO:0000313" key="4">
    <source>
        <dbReference type="WBParaSite" id="TCNE_0000502801-mRNA-1"/>
    </source>
</evidence>
<gene>
    <name evidence="2" type="ORF">TCNE_LOCUS5028</name>
</gene>
<name>A0A183U958_TOXCA</name>
<organism evidence="3 4">
    <name type="scientific">Toxocara canis</name>
    <name type="common">Canine roundworm</name>
    <dbReference type="NCBI Taxonomy" id="6265"/>
    <lineage>
        <taxon>Eukaryota</taxon>
        <taxon>Metazoa</taxon>
        <taxon>Ecdysozoa</taxon>
        <taxon>Nematoda</taxon>
        <taxon>Chromadorea</taxon>
        <taxon>Rhabditida</taxon>
        <taxon>Spirurina</taxon>
        <taxon>Ascaridomorpha</taxon>
        <taxon>Ascaridoidea</taxon>
        <taxon>Toxocaridae</taxon>
        <taxon>Toxocara</taxon>
    </lineage>
</organism>